<organism evidence="2 3">
    <name type="scientific">Thermasporomyces composti</name>
    <dbReference type="NCBI Taxonomy" id="696763"/>
    <lineage>
        <taxon>Bacteria</taxon>
        <taxon>Bacillati</taxon>
        <taxon>Actinomycetota</taxon>
        <taxon>Actinomycetes</taxon>
        <taxon>Propionibacteriales</taxon>
        <taxon>Nocardioidaceae</taxon>
        <taxon>Thermasporomyces</taxon>
    </lineage>
</organism>
<dbReference type="Proteomes" id="UP000256485">
    <property type="component" value="Unassembled WGS sequence"/>
</dbReference>
<dbReference type="NCBIfam" id="NF006006">
    <property type="entry name" value="PRK08137.1"/>
    <property type="match status" value="1"/>
</dbReference>
<dbReference type="AlphaFoldDB" id="A0A3D9V5H5"/>
<evidence type="ECO:0000259" key="1">
    <source>
        <dbReference type="Pfam" id="PF01425"/>
    </source>
</evidence>
<name>A0A3D9V5H5_THECX</name>
<evidence type="ECO:0000313" key="2">
    <source>
        <dbReference type="EMBL" id="REF35953.1"/>
    </source>
</evidence>
<protein>
    <submittedName>
        <fullName evidence="2">Amidase</fullName>
    </submittedName>
</protein>
<dbReference type="RefSeq" id="WP_115849655.1">
    <property type="nucleotide sequence ID" value="NZ_QTUC01000001.1"/>
</dbReference>
<dbReference type="SUPFAM" id="SSF75304">
    <property type="entry name" value="Amidase signature (AS) enzymes"/>
    <property type="match status" value="1"/>
</dbReference>
<evidence type="ECO:0000313" key="3">
    <source>
        <dbReference type="Proteomes" id="UP000256485"/>
    </source>
</evidence>
<dbReference type="InterPro" id="IPR036928">
    <property type="entry name" value="AS_sf"/>
</dbReference>
<dbReference type="OrthoDB" id="9811471at2"/>
<dbReference type="EMBL" id="QTUC01000001">
    <property type="protein sequence ID" value="REF35953.1"/>
    <property type="molecule type" value="Genomic_DNA"/>
</dbReference>
<dbReference type="InterPro" id="IPR023631">
    <property type="entry name" value="Amidase_dom"/>
</dbReference>
<dbReference type="PANTHER" id="PTHR42678">
    <property type="entry name" value="AMIDASE"/>
    <property type="match status" value="1"/>
</dbReference>
<proteinExistence type="predicted"/>
<comment type="caution">
    <text evidence="2">The sequence shown here is derived from an EMBL/GenBank/DDBJ whole genome shotgun (WGS) entry which is preliminary data.</text>
</comment>
<gene>
    <name evidence="2" type="ORF">DFJ64_1346</name>
</gene>
<reference evidence="2 3" key="1">
    <citation type="submission" date="2018-08" db="EMBL/GenBank/DDBJ databases">
        <title>Sequencing the genomes of 1000 actinobacteria strains.</title>
        <authorList>
            <person name="Klenk H.-P."/>
        </authorList>
    </citation>
    <scope>NUCLEOTIDE SEQUENCE [LARGE SCALE GENOMIC DNA]</scope>
    <source>
        <strain evidence="2 3">DSM 22891</strain>
    </source>
</reference>
<dbReference type="Gene3D" id="3.90.1300.10">
    <property type="entry name" value="Amidase signature (AS) domain"/>
    <property type="match status" value="1"/>
</dbReference>
<accession>A0A3D9V5H5</accession>
<sequence length="503" mass="52153">MSTTDERPDPSPSTADVAAWDARTLAEHLADGRLTAKAAVTTLLRRIAEIDHSGPSLRSVLSVAPDAVETAEALDAERAAGHVRGPLHGVPVLVKDNIDTVGAMGTTAGSLALVDSQPAGDATVVRRLRDAGAVILGKTNLSEWANFRSTSSTSGWSAVGGLCVNPYALDRSAGGSSSGSAAAVAAGLAPLAVGTETDGSIVCPAALCGVVGLKPTVGLVSTNGVIPIAKSQDTPGPIARTVWDAAALLNVLAEPSASRPRDYTAYCRDDGLRGARIGVPRRILWGYCDAADAAAEEAVRLLAASGATIVDPADLPGIEELSRSDAEITVLSTEFKVYLDAYLATRTPGSPRTLADLVAFNEAHAEQELRYFGQDRFEAALRTRGLDDPDYRAALEACRLLGRERGIDAALAAHELDALVAPAYPPAWPIDLTKGDLIAGGCSQPAAVAGYPLLTVPCGLVDGLPVGLAFMGTAWSEPTLIRLGHAFERALDLTLWPTYRSAG</sequence>
<dbReference type="PANTHER" id="PTHR42678:SF34">
    <property type="entry name" value="OS04G0183300 PROTEIN"/>
    <property type="match status" value="1"/>
</dbReference>
<keyword evidence="3" id="KW-1185">Reference proteome</keyword>
<feature type="domain" description="Amidase" evidence="1">
    <location>
        <begin position="40"/>
        <end position="480"/>
    </location>
</feature>
<dbReference type="Pfam" id="PF01425">
    <property type="entry name" value="Amidase"/>
    <property type="match status" value="1"/>
</dbReference>